<accession>A0A8T1JXN4</accession>
<organism evidence="2 4">
    <name type="scientific">Phytophthora cactorum</name>
    <dbReference type="NCBI Taxonomy" id="29920"/>
    <lineage>
        <taxon>Eukaryota</taxon>
        <taxon>Sar</taxon>
        <taxon>Stramenopiles</taxon>
        <taxon>Oomycota</taxon>
        <taxon>Peronosporomycetes</taxon>
        <taxon>Peronosporales</taxon>
        <taxon>Peronosporaceae</taxon>
        <taxon>Phytophthora</taxon>
    </lineage>
</organism>
<dbReference type="AlphaFoldDB" id="A0A8T1JXN4"/>
<gene>
    <name evidence="2" type="ORF">PC115_g15299</name>
    <name evidence="3" type="ORF">PC117_g19463</name>
</gene>
<feature type="region of interest" description="Disordered" evidence="1">
    <location>
        <begin position="1"/>
        <end position="74"/>
    </location>
</feature>
<dbReference type="Proteomes" id="UP000774804">
    <property type="component" value="Unassembled WGS sequence"/>
</dbReference>
<dbReference type="VEuPathDB" id="FungiDB:PC110_g20359"/>
<evidence type="ECO:0000256" key="1">
    <source>
        <dbReference type="SAM" id="MobiDB-lite"/>
    </source>
</evidence>
<name>A0A8T1JXN4_9STRA</name>
<comment type="caution">
    <text evidence="2">The sequence shown here is derived from an EMBL/GenBank/DDBJ whole genome shotgun (WGS) entry which is preliminary data.</text>
</comment>
<protein>
    <submittedName>
        <fullName evidence="2">Uncharacterized protein</fullName>
    </submittedName>
</protein>
<evidence type="ECO:0000313" key="3">
    <source>
        <dbReference type="EMBL" id="KAG2910239.1"/>
    </source>
</evidence>
<dbReference type="EMBL" id="RCMI01000618">
    <property type="protein sequence ID" value="KAG2903488.1"/>
    <property type="molecule type" value="Genomic_DNA"/>
</dbReference>
<dbReference type="Proteomes" id="UP000736787">
    <property type="component" value="Unassembled WGS sequence"/>
</dbReference>
<evidence type="ECO:0000313" key="2">
    <source>
        <dbReference type="EMBL" id="KAG2903488.1"/>
    </source>
</evidence>
<proteinExistence type="predicted"/>
<evidence type="ECO:0000313" key="4">
    <source>
        <dbReference type="Proteomes" id="UP000774804"/>
    </source>
</evidence>
<feature type="compositionally biased region" description="Basic and acidic residues" evidence="1">
    <location>
        <begin position="53"/>
        <end position="64"/>
    </location>
</feature>
<reference evidence="2" key="1">
    <citation type="submission" date="2018-10" db="EMBL/GenBank/DDBJ databases">
        <title>Effector identification in a new, highly contiguous assembly of the strawberry crown rot pathogen Phytophthora cactorum.</title>
        <authorList>
            <person name="Armitage A.D."/>
            <person name="Nellist C.F."/>
            <person name="Bates H."/>
            <person name="Vickerstaff R.J."/>
            <person name="Harrison R.J."/>
        </authorList>
    </citation>
    <scope>NUCLEOTIDE SEQUENCE</scope>
    <source>
        <strain evidence="2">4032</strain>
        <strain evidence="3">4040</strain>
    </source>
</reference>
<sequence length="111" mass="11878">MPPGSPDTRTTRSPKNMGAERRTASTRSRAQPTLGKRADMTQNGGAVDLTYHSSDRSGHAKGPDHSTYTEPVFGTSICGEDTVAESRMDKTTELAVQVRSLADEQLGIVGE</sequence>
<dbReference type="EMBL" id="RCMK01000847">
    <property type="protein sequence ID" value="KAG2910239.1"/>
    <property type="molecule type" value="Genomic_DNA"/>
</dbReference>